<feature type="region of interest" description="Disordered" evidence="1">
    <location>
        <begin position="101"/>
        <end position="133"/>
    </location>
</feature>
<proteinExistence type="predicted"/>
<dbReference type="Proteomes" id="UP001215598">
    <property type="component" value="Unassembled WGS sequence"/>
</dbReference>
<evidence type="ECO:0000313" key="3">
    <source>
        <dbReference type="Proteomes" id="UP001215598"/>
    </source>
</evidence>
<dbReference type="EMBL" id="JARKIB010000146">
    <property type="protein sequence ID" value="KAJ7732301.1"/>
    <property type="molecule type" value="Genomic_DNA"/>
</dbReference>
<accession>A0AAD7I1X2</accession>
<gene>
    <name evidence="2" type="ORF">B0H16DRAFT_1468651</name>
</gene>
<keyword evidence="3" id="KW-1185">Reference proteome</keyword>
<feature type="compositionally biased region" description="Acidic residues" evidence="1">
    <location>
        <begin position="101"/>
        <end position="124"/>
    </location>
</feature>
<comment type="caution">
    <text evidence="2">The sequence shown here is derived from an EMBL/GenBank/DDBJ whole genome shotgun (WGS) entry which is preliminary data.</text>
</comment>
<evidence type="ECO:0000256" key="1">
    <source>
        <dbReference type="SAM" id="MobiDB-lite"/>
    </source>
</evidence>
<reference evidence="2" key="1">
    <citation type="submission" date="2023-03" db="EMBL/GenBank/DDBJ databases">
        <title>Massive genome expansion in bonnet fungi (Mycena s.s.) driven by repeated elements and novel gene families across ecological guilds.</title>
        <authorList>
            <consortium name="Lawrence Berkeley National Laboratory"/>
            <person name="Harder C.B."/>
            <person name="Miyauchi S."/>
            <person name="Viragh M."/>
            <person name="Kuo A."/>
            <person name="Thoen E."/>
            <person name="Andreopoulos B."/>
            <person name="Lu D."/>
            <person name="Skrede I."/>
            <person name="Drula E."/>
            <person name="Henrissat B."/>
            <person name="Morin E."/>
            <person name="Kohler A."/>
            <person name="Barry K."/>
            <person name="LaButti K."/>
            <person name="Morin E."/>
            <person name="Salamov A."/>
            <person name="Lipzen A."/>
            <person name="Mereny Z."/>
            <person name="Hegedus B."/>
            <person name="Baldrian P."/>
            <person name="Stursova M."/>
            <person name="Weitz H."/>
            <person name="Taylor A."/>
            <person name="Grigoriev I.V."/>
            <person name="Nagy L.G."/>
            <person name="Martin F."/>
            <person name="Kauserud H."/>
        </authorList>
    </citation>
    <scope>NUCLEOTIDE SEQUENCE</scope>
    <source>
        <strain evidence="2">CBHHK182m</strain>
    </source>
</reference>
<name>A0AAD7I1X2_9AGAR</name>
<evidence type="ECO:0000313" key="2">
    <source>
        <dbReference type="EMBL" id="KAJ7732301.1"/>
    </source>
</evidence>
<sequence length="133" mass="14027">MHRHQPKINGVPPRQRLLTNGEAAGGAKLLGPLLVDLGLEVERAAFVVYVARNDEQAEGSVDREEGAVVQQKGDGERAECELGGDGDEEDAGVLECVEVGEEGEDECEEGVAGDDGVGDEEDDLEARPAGFVI</sequence>
<protein>
    <submittedName>
        <fullName evidence="2">Uncharacterized protein</fullName>
    </submittedName>
</protein>
<organism evidence="2 3">
    <name type="scientific">Mycena metata</name>
    <dbReference type="NCBI Taxonomy" id="1033252"/>
    <lineage>
        <taxon>Eukaryota</taxon>
        <taxon>Fungi</taxon>
        <taxon>Dikarya</taxon>
        <taxon>Basidiomycota</taxon>
        <taxon>Agaricomycotina</taxon>
        <taxon>Agaricomycetes</taxon>
        <taxon>Agaricomycetidae</taxon>
        <taxon>Agaricales</taxon>
        <taxon>Marasmiineae</taxon>
        <taxon>Mycenaceae</taxon>
        <taxon>Mycena</taxon>
    </lineage>
</organism>
<dbReference type="AlphaFoldDB" id="A0AAD7I1X2"/>
<feature type="region of interest" description="Disordered" evidence="1">
    <location>
        <begin position="60"/>
        <end position="88"/>
    </location>
</feature>